<dbReference type="PANTHER" id="PTHR10336">
    <property type="entry name" value="PHOSPHOINOSITIDE-SPECIFIC PHOSPHOLIPASE C FAMILY PROTEIN"/>
    <property type="match status" value="1"/>
</dbReference>
<sequence length="1238" mass="142946">MSTEIVGFIPKMEQTIAQLERGTVVTRFFPRKRPERKTLMIRRETRQIIWSRTPSYRSNEGAVDMREVKEVRLGKYFKDFDRWPDEARRFEWSRCFIVLYGSEFKLKTLSIAAFSDKECELWVTGLRYLIPDTLRAPYPLNVERWLRKHFYSLEGQRETVNLKDIKTFLPRVNCKMSTNKLREHFQEVDAKKTNELGFDEFSILYNKIMFDEQMFTDSYSQYSSDGKTVTAAELTRFLIREQNETNVNEREVSRHMRDYLQDETRNVQEPYFTYMEFIDFLFSKQNELWDQQFDAIHQDMTRPLSHYFINSSHNTYLTGDQFSSESSCEAYVRCLRQGCRCIELDCWDGPDGTPIVYHGHTLTTKIKFRDVVTTIRDHAFETSKYPVILSIEDNCSLPQQRVMAQIMLEIFGDLLLVHPVEKNETCLPSPHSMRGKILLKHKKLPEGTADELTNTPSTPVTKDEGSNKDMDLRNTVKNGVLYLEDPVDNQWRPHFFVLTQRTLFYTNCVDKDEEETETEDEEEAGGGEGGGRGVPARLREGVPNDELHFGEKWFHGRLSGGRAEAEKLLRQYSYLGDGTFLVRESETFIGDYSLSFWWQGRVNHCRIRSKPESGQFYLVEKSYFDSLYSLISHYRTNHLRSQEFLITLQEPVPQPNQHVDKEWYHPTATRSQAEDLLRRVPSDGAFLVRPSEDAGSYVISFRAEKKIKHCRIRVEGRLYTIGTTQFESLVELISYYERHPLYKKIRLWYPVSEDLVQRMGLEAEDDHTVPGTPGYLDPASFPSASITVKALYDYQARNDDELSFPKHAIISNVDSRAEGGWWRGDYGGKRQHWFPSNYVTEIEPQHNKDESSGDSLLLGNLQKGSLDVVGAVVEVVPASGGIHRGLECLLRLHNPSMTHVLEVGAETREEASEWMRTIKETAQSASVRETQHKAMERAFRVAKEMSVLIVYCRSVAFNLDKAKKRFVYNEMSSFPETKGEKIMCVQETPFFLKYHQIQFSRVYPKGQRIDSSNYNPVPLWNVGSQMLALNFQTPDKAMQLNHAKFRLNGGCGYLLRPSFMFSESYDPYDPTMLCGVPRVKVLLRVLAARHLTRSGRCTTSPFVEVEVQGADYDTGLKLTTKTVSDNGFNPTWNEACEFMVHNPEMALLRFVCQDEDMFGDSNFIGQATYPLLACRTGYRSVPLRNGFSEELELSTLLVHIKIIKIKEPLTQTLSDIGSSESVALLNGEHLSEPCENLV</sequence>
<feature type="domain" description="C2" evidence="19">
    <location>
        <begin position="1055"/>
        <end position="1185"/>
    </location>
</feature>
<keyword evidence="5 12" id="KW-0378">Hydrolase</keyword>
<evidence type="ECO:0000256" key="9">
    <source>
        <dbReference type="ARBA" id="ARBA00023098"/>
    </source>
</evidence>
<reference evidence="22" key="1">
    <citation type="submission" date="2021-05" db="EMBL/GenBank/DDBJ databases">
        <authorList>
            <person name="Alioto T."/>
            <person name="Alioto T."/>
            <person name="Gomez Garrido J."/>
        </authorList>
    </citation>
    <scope>NUCLEOTIDE SEQUENCE</scope>
</reference>
<dbReference type="Gene3D" id="1.10.238.10">
    <property type="entry name" value="EF-hand"/>
    <property type="match status" value="2"/>
</dbReference>
<dbReference type="InterPro" id="IPR035024">
    <property type="entry name" value="PLC-gamma_N-SH2"/>
</dbReference>
<evidence type="ECO:0000256" key="7">
    <source>
        <dbReference type="ARBA" id="ARBA00022963"/>
    </source>
</evidence>
<evidence type="ECO:0000256" key="15">
    <source>
        <dbReference type="SAM" id="MobiDB-lite"/>
    </source>
</evidence>
<evidence type="ECO:0000256" key="13">
    <source>
        <dbReference type="PROSITE-ProRule" id="PRU00191"/>
    </source>
</evidence>
<evidence type="ECO:0000256" key="4">
    <source>
        <dbReference type="ARBA" id="ARBA00022737"/>
    </source>
</evidence>
<comment type="catalytic activity">
    <reaction evidence="11">
        <text>a 1,2-diacyl-sn-glycero-3-phospho-(1D-myo-inositol-4,5-bisphosphate) + H2O = 1D-myo-inositol 1,4,5-trisphosphate + a 1,2-diacyl-sn-glycerol + H(+)</text>
        <dbReference type="Rhea" id="RHEA:33179"/>
        <dbReference type="ChEBI" id="CHEBI:15377"/>
        <dbReference type="ChEBI" id="CHEBI:15378"/>
        <dbReference type="ChEBI" id="CHEBI:17815"/>
        <dbReference type="ChEBI" id="CHEBI:58456"/>
        <dbReference type="ChEBI" id="CHEBI:203600"/>
        <dbReference type="EC" id="3.1.4.11"/>
    </reaction>
    <physiologicalReaction direction="left-to-right" evidence="11">
        <dbReference type="Rhea" id="RHEA:33180"/>
    </physiologicalReaction>
</comment>
<dbReference type="PIRSF" id="PIRSF000952">
    <property type="entry name" value="PLC-gamma"/>
    <property type="match status" value="1"/>
</dbReference>
<comment type="cofactor">
    <cofactor evidence="1">
        <name>Ca(2+)</name>
        <dbReference type="ChEBI" id="CHEBI:29108"/>
    </cofactor>
</comment>
<dbReference type="CDD" id="cd08558">
    <property type="entry name" value="PI-PLCc_eukaryota"/>
    <property type="match status" value="1"/>
</dbReference>
<dbReference type="InterPro" id="IPR001711">
    <property type="entry name" value="PLipase_C_Pinositol-sp_Y"/>
</dbReference>
<dbReference type="InterPro" id="IPR011992">
    <property type="entry name" value="EF-hand-dom_pair"/>
</dbReference>
<dbReference type="GO" id="GO:0032587">
    <property type="term" value="C:ruffle membrane"/>
    <property type="evidence" value="ECO:0007669"/>
    <property type="project" value="TreeGrafter"/>
</dbReference>
<keyword evidence="9 12" id="KW-0443">Lipid metabolism</keyword>
<dbReference type="PANTHER" id="PTHR10336:SF159">
    <property type="entry name" value="1-PHOSPHATIDYLINOSITOL 4,5-BISPHOSPHATE PHOSPHODIESTERASE GAMMA"/>
    <property type="match status" value="1"/>
</dbReference>
<dbReference type="Gene3D" id="3.20.20.190">
    <property type="entry name" value="Phosphatidylinositol (PI) phosphodiesterase"/>
    <property type="match status" value="2"/>
</dbReference>
<dbReference type="CDD" id="cd13362">
    <property type="entry name" value="PH_PLC_gamma"/>
    <property type="match status" value="1"/>
</dbReference>
<evidence type="ECO:0000256" key="2">
    <source>
        <dbReference type="ARBA" id="ARBA00022443"/>
    </source>
</evidence>
<dbReference type="InterPro" id="IPR056586">
    <property type="entry name" value="EF-hand_PLCG1"/>
</dbReference>
<dbReference type="SUPFAM" id="SSF51695">
    <property type="entry name" value="PLC-like phosphodiesterases"/>
    <property type="match status" value="1"/>
</dbReference>
<dbReference type="InterPro" id="IPR017946">
    <property type="entry name" value="PLC-like_Pdiesterase_TIM-brl"/>
</dbReference>
<dbReference type="PROSITE" id="PS50002">
    <property type="entry name" value="SH3"/>
    <property type="match status" value="1"/>
</dbReference>
<evidence type="ECO:0000259" key="20">
    <source>
        <dbReference type="PROSITE" id="PS50008"/>
    </source>
</evidence>
<dbReference type="GO" id="GO:0048468">
    <property type="term" value="P:cell development"/>
    <property type="evidence" value="ECO:0007669"/>
    <property type="project" value="UniProtKB-ARBA"/>
</dbReference>
<dbReference type="InterPro" id="IPR000909">
    <property type="entry name" value="PLipase_C_PInositol-sp_X_dom"/>
</dbReference>
<feature type="domain" description="PI-PLC Y-box" evidence="20">
    <location>
        <begin position="945"/>
        <end position="1060"/>
    </location>
</feature>
<dbReference type="InterPro" id="IPR036860">
    <property type="entry name" value="SH2_dom_sf"/>
</dbReference>
<accession>A0A8D8LMG3</accession>
<dbReference type="Gene3D" id="2.30.29.30">
    <property type="entry name" value="Pleckstrin-homology domain (PH domain)/Phosphotyrosine-binding domain (PTB)"/>
    <property type="match status" value="1"/>
</dbReference>
<dbReference type="GO" id="GO:0010634">
    <property type="term" value="P:positive regulation of epithelial cell migration"/>
    <property type="evidence" value="ECO:0007669"/>
    <property type="project" value="TreeGrafter"/>
</dbReference>
<evidence type="ECO:0000256" key="12">
    <source>
        <dbReference type="PIRNR" id="PIRNR000952"/>
    </source>
</evidence>
<dbReference type="PRINTS" id="PR00401">
    <property type="entry name" value="SH2DOMAIN"/>
</dbReference>
<dbReference type="PRINTS" id="PR00452">
    <property type="entry name" value="SH3DOMAIN"/>
</dbReference>
<dbReference type="GO" id="GO:0009395">
    <property type="term" value="P:phospholipid catabolic process"/>
    <property type="evidence" value="ECO:0007669"/>
    <property type="project" value="UniProtKB-UniRule"/>
</dbReference>
<dbReference type="SMART" id="SM00252">
    <property type="entry name" value="SH2"/>
    <property type="match status" value="2"/>
</dbReference>
<dbReference type="InterPro" id="IPR035892">
    <property type="entry name" value="C2_domain_sf"/>
</dbReference>
<feature type="compositionally biased region" description="Acidic residues" evidence="15">
    <location>
        <begin position="512"/>
        <end position="525"/>
    </location>
</feature>
<feature type="domain" description="PH" evidence="18">
    <location>
        <begin position="2"/>
        <end position="131"/>
    </location>
</feature>
<dbReference type="InterPro" id="IPR001192">
    <property type="entry name" value="PI-PLC_fam"/>
</dbReference>
<dbReference type="EC" id="3.1.4.11" evidence="12"/>
<organism evidence="22">
    <name type="scientific">Cacopsylla melanoneura</name>
    <dbReference type="NCBI Taxonomy" id="428564"/>
    <lineage>
        <taxon>Eukaryota</taxon>
        <taxon>Metazoa</taxon>
        <taxon>Ecdysozoa</taxon>
        <taxon>Arthropoda</taxon>
        <taxon>Hexapoda</taxon>
        <taxon>Insecta</taxon>
        <taxon>Pterygota</taxon>
        <taxon>Neoptera</taxon>
        <taxon>Paraneoptera</taxon>
        <taxon>Hemiptera</taxon>
        <taxon>Sternorrhyncha</taxon>
        <taxon>Psylloidea</taxon>
        <taxon>Psyllidae</taxon>
        <taxon>Psyllinae</taxon>
        <taxon>Cacopsylla</taxon>
    </lineage>
</organism>
<dbReference type="SMART" id="SM00239">
    <property type="entry name" value="C2"/>
    <property type="match status" value="1"/>
</dbReference>
<dbReference type="PRINTS" id="PR00390">
    <property type="entry name" value="PHPHLIPASEC"/>
</dbReference>
<evidence type="ECO:0000256" key="1">
    <source>
        <dbReference type="ARBA" id="ARBA00001913"/>
    </source>
</evidence>
<dbReference type="InterPro" id="IPR035023">
    <property type="entry name" value="PLC-gamma_C-SH2"/>
</dbReference>
<name>A0A8D8LMG3_9HEMI</name>
<dbReference type="AlphaFoldDB" id="A0A8D8LMG3"/>
<dbReference type="InterPro" id="IPR036028">
    <property type="entry name" value="SH3-like_dom_sf"/>
</dbReference>
<feature type="domain" description="SH3" evidence="17">
    <location>
        <begin position="783"/>
        <end position="844"/>
    </location>
</feature>
<dbReference type="CDD" id="cd09932">
    <property type="entry name" value="SH2_C-SH2_PLC_gamma_like"/>
    <property type="match status" value="1"/>
</dbReference>
<dbReference type="Pfam" id="PF00388">
    <property type="entry name" value="PI-PLC-X"/>
    <property type="match status" value="1"/>
</dbReference>
<dbReference type="InterPro" id="IPR002048">
    <property type="entry name" value="EF_hand_dom"/>
</dbReference>
<feature type="compositionally biased region" description="Polar residues" evidence="15">
    <location>
        <begin position="451"/>
        <end position="460"/>
    </location>
</feature>
<dbReference type="GO" id="GO:0005509">
    <property type="term" value="F:calcium ion binding"/>
    <property type="evidence" value="ECO:0007669"/>
    <property type="project" value="InterPro"/>
</dbReference>
<evidence type="ECO:0000313" key="22">
    <source>
        <dbReference type="EMBL" id="CAG6613274.1"/>
    </source>
</evidence>
<dbReference type="PROSITE" id="PS50007">
    <property type="entry name" value="PIPLC_X_DOMAIN"/>
    <property type="match status" value="1"/>
</dbReference>
<keyword evidence="6" id="KW-0106">Calcium</keyword>
<dbReference type="SUPFAM" id="SSF50044">
    <property type="entry name" value="SH3-domain"/>
    <property type="match status" value="1"/>
</dbReference>
<dbReference type="PROSITE" id="PS50008">
    <property type="entry name" value="PIPLC_Y_DOMAIN"/>
    <property type="match status" value="1"/>
</dbReference>
<evidence type="ECO:0000259" key="21">
    <source>
        <dbReference type="PROSITE" id="PS50222"/>
    </source>
</evidence>
<dbReference type="CDD" id="cd00275">
    <property type="entry name" value="C2_PLC_like"/>
    <property type="match status" value="1"/>
</dbReference>
<evidence type="ECO:0000256" key="5">
    <source>
        <dbReference type="ARBA" id="ARBA00022801"/>
    </source>
</evidence>
<dbReference type="CDD" id="cd10341">
    <property type="entry name" value="SH2_N-SH2_PLC_gamma_like"/>
    <property type="match status" value="1"/>
</dbReference>
<evidence type="ECO:0000259" key="18">
    <source>
        <dbReference type="PROSITE" id="PS50003"/>
    </source>
</evidence>
<evidence type="ECO:0000256" key="11">
    <source>
        <dbReference type="ARBA" id="ARBA00023674"/>
    </source>
</evidence>
<keyword evidence="8 13" id="KW-0727">SH2 domain</keyword>
<dbReference type="SUPFAM" id="SSF49562">
    <property type="entry name" value="C2 domain (Calcium/lipid-binding domain, CaLB)"/>
    <property type="match status" value="1"/>
</dbReference>
<keyword evidence="7 12" id="KW-0442">Lipid degradation</keyword>
<dbReference type="GO" id="GO:0046488">
    <property type="term" value="P:phosphatidylinositol metabolic process"/>
    <property type="evidence" value="ECO:0007669"/>
    <property type="project" value="TreeGrafter"/>
</dbReference>
<dbReference type="Pfam" id="PF23583">
    <property type="entry name" value="EF_HAND_2_PLCG"/>
    <property type="match status" value="1"/>
</dbReference>
<dbReference type="GO" id="GO:0051209">
    <property type="term" value="P:release of sequestered calcium ion into cytosol"/>
    <property type="evidence" value="ECO:0007669"/>
    <property type="project" value="TreeGrafter"/>
</dbReference>
<evidence type="ECO:0000259" key="17">
    <source>
        <dbReference type="PROSITE" id="PS50002"/>
    </source>
</evidence>
<dbReference type="InterPro" id="IPR016279">
    <property type="entry name" value="PLC-gamma"/>
</dbReference>
<dbReference type="CDD" id="cd16201">
    <property type="entry name" value="EFh_PI-PLCgamma"/>
    <property type="match status" value="1"/>
</dbReference>
<comment type="function">
    <text evidence="12">Mediates the production of the second messenger molecules diacylglycerol (DAG) and inositol 1,4,5-trisphosphate (IP3). Plays an important role in the regulation of intracellular signaling cascades.</text>
</comment>
<proteinExistence type="predicted"/>
<dbReference type="Pfam" id="PF23329">
    <property type="entry name" value="EF_HAND_1_PLCG"/>
    <property type="match status" value="1"/>
</dbReference>
<dbReference type="GO" id="GO:0009653">
    <property type="term" value="P:anatomical structure morphogenesis"/>
    <property type="evidence" value="ECO:0007669"/>
    <property type="project" value="UniProtKB-ARBA"/>
</dbReference>
<evidence type="ECO:0000259" key="16">
    <source>
        <dbReference type="PROSITE" id="PS50001"/>
    </source>
</evidence>
<feature type="domain" description="SH2" evidence="16">
    <location>
        <begin position="663"/>
        <end position="751"/>
    </location>
</feature>
<dbReference type="EMBL" id="HBUF01027049">
    <property type="protein sequence ID" value="CAG6613274.1"/>
    <property type="molecule type" value="Transcribed_RNA"/>
</dbReference>
<dbReference type="Pfam" id="PF00168">
    <property type="entry name" value="C2"/>
    <property type="match status" value="1"/>
</dbReference>
<dbReference type="InterPro" id="IPR057061">
    <property type="entry name" value="PLCG_EF-hand_2"/>
</dbReference>
<keyword evidence="10 12" id="KW-0807">Transducer</keyword>
<dbReference type="SUPFAM" id="SSF55550">
    <property type="entry name" value="SH2 domain"/>
    <property type="match status" value="2"/>
</dbReference>
<dbReference type="InterPro" id="IPR001452">
    <property type="entry name" value="SH3_domain"/>
</dbReference>
<dbReference type="Gene3D" id="2.60.40.150">
    <property type="entry name" value="C2 domain"/>
    <property type="match status" value="1"/>
</dbReference>
<dbReference type="PROSITE" id="PS50222">
    <property type="entry name" value="EF_HAND_2"/>
    <property type="match status" value="1"/>
</dbReference>
<dbReference type="Gene3D" id="2.30.30.40">
    <property type="entry name" value="SH3 Domains"/>
    <property type="match status" value="1"/>
</dbReference>
<dbReference type="FunFam" id="3.30.505.10:FF:000009">
    <property type="entry name" value="1-phosphatidylinositol 4,5-bisphosphate phosphodiesterase gamma"/>
    <property type="match status" value="1"/>
</dbReference>
<dbReference type="FunFam" id="3.20.20.190:FF:000039">
    <property type="entry name" value="Phosphoinositide phospholipase C"/>
    <property type="match status" value="1"/>
</dbReference>
<dbReference type="InterPro" id="IPR011993">
    <property type="entry name" value="PH-like_dom_sf"/>
</dbReference>
<feature type="region of interest" description="Disordered" evidence="15">
    <location>
        <begin position="512"/>
        <end position="537"/>
    </location>
</feature>
<dbReference type="Pfam" id="PF00017">
    <property type="entry name" value="SH2"/>
    <property type="match status" value="2"/>
</dbReference>
<evidence type="ECO:0000259" key="19">
    <source>
        <dbReference type="PROSITE" id="PS50004"/>
    </source>
</evidence>
<dbReference type="Pfam" id="PF00387">
    <property type="entry name" value="PI-PLC-Y"/>
    <property type="match status" value="1"/>
</dbReference>
<evidence type="ECO:0000256" key="10">
    <source>
        <dbReference type="ARBA" id="ARBA00023224"/>
    </source>
</evidence>
<feature type="domain" description="EF-hand" evidence="21">
    <location>
        <begin position="176"/>
        <end position="211"/>
    </location>
</feature>
<feature type="compositionally biased region" description="Basic and acidic residues" evidence="15">
    <location>
        <begin position="461"/>
        <end position="471"/>
    </location>
</feature>
<protein>
    <recommendedName>
        <fullName evidence="12">1-phosphatidylinositol 4,5-bisphosphate phosphodiesterase gamma</fullName>
        <ecNumber evidence="12">3.1.4.11</ecNumber>
    </recommendedName>
</protein>
<keyword evidence="2 14" id="KW-0728">SH3 domain</keyword>
<evidence type="ECO:0000256" key="8">
    <source>
        <dbReference type="ARBA" id="ARBA00022999"/>
    </source>
</evidence>
<dbReference type="InterPro" id="IPR001849">
    <property type="entry name" value="PH_domain"/>
</dbReference>
<dbReference type="PROSITE" id="PS50001">
    <property type="entry name" value="SH2"/>
    <property type="match status" value="2"/>
</dbReference>
<dbReference type="GO" id="GO:0004435">
    <property type="term" value="F:phosphatidylinositol-4,5-bisphosphate phospholipase C activity"/>
    <property type="evidence" value="ECO:0007669"/>
    <property type="project" value="UniProtKB-UniRule"/>
</dbReference>
<dbReference type="GO" id="GO:0048015">
    <property type="term" value="P:phosphatidylinositol-mediated signaling"/>
    <property type="evidence" value="ECO:0007669"/>
    <property type="project" value="TreeGrafter"/>
</dbReference>
<evidence type="ECO:0000256" key="6">
    <source>
        <dbReference type="ARBA" id="ARBA00022837"/>
    </source>
</evidence>
<dbReference type="InterPro" id="IPR000980">
    <property type="entry name" value="SH2"/>
</dbReference>
<dbReference type="SMART" id="SM00326">
    <property type="entry name" value="SH3"/>
    <property type="match status" value="1"/>
</dbReference>
<dbReference type="InterPro" id="IPR000008">
    <property type="entry name" value="C2_dom"/>
</dbReference>
<evidence type="ECO:0000256" key="3">
    <source>
        <dbReference type="ARBA" id="ARBA00022553"/>
    </source>
</evidence>
<keyword evidence="4" id="KW-0677">Repeat</keyword>
<dbReference type="FunFam" id="3.30.505.10:FF:000011">
    <property type="entry name" value="1-phosphatidylinositol 4,5-bisphosphate phosphodiesterase gamma"/>
    <property type="match status" value="1"/>
</dbReference>
<dbReference type="CDD" id="cd11825">
    <property type="entry name" value="SH3_PLCgamma"/>
    <property type="match status" value="1"/>
</dbReference>
<dbReference type="SMART" id="SM00148">
    <property type="entry name" value="PLCXc"/>
    <property type="match status" value="1"/>
</dbReference>
<keyword evidence="3" id="KW-0597">Phosphoprotein</keyword>
<dbReference type="Gene3D" id="3.30.505.10">
    <property type="entry name" value="SH2 domain"/>
    <property type="match status" value="2"/>
</dbReference>
<dbReference type="PROSITE" id="PS50004">
    <property type="entry name" value="C2"/>
    <property type="match status" value="1"/>
</dbReference>
<feature type="domain" description="SH2" evidence="16">
    <location>
        <begin position="553"/>
        <end position="652"/>
    </location>
</feature>
<dbReference type="PROSITE" id="PS50003">
    <property type="entry name" value="PH_DOMAIN"/>
    <property type="match status" value="1"/>
</dbReference>
<feature type="region of interest" description="Disordered" evidence="15">
    <location>
        <begin position="444"/>
        <end position="471"/>
    </location>
</feature>
<dbReference type="FunFam" id="2.30.30.40:FF:000119">
    <property type="entry name" value="1-phosphatidylinositol 4,5-bisphosphate phosphodiesterase gamma"/>
    <property type="match status" value="1"/>
</dbReference>
<dbReference type="SUPFAM" id="SSF50729">
    <property type="entry name" value="PH domain-like"/>
    <property type="match status" value="1"/>
</dbReference>
<dbReference type="SUPFAM" id="SSF47473">
    <property type="entry name" value="EF-hand"/>
    <property type="match status" value="1"/>
</dbReference>
<dbReference type="SMART" id="SM00149">
    <property type="entry name" value="PLCYc"/>
    <property type="match status" value="1"/>
</dbReference>
<dbReference type="Pfam" id="PF00018">
    <property type="entry name" value="SH3_1"/>
    <property type="match status" value="1"/>
</dbReference>
<evidence type="ECO:0000256" key="14">
    <source>
        <dbReference type="PROSITE-ProRule" id="PRU00192"/>
    </source>
</evidence>